<dbReference type="Proteomes" id="UP000649955">
    <property type="component" value="Unassembled WGS sequence"/>
</dbReference>
<keyword evidence="3" id="KW-1185">Reference proteome</keyword>
<sequence length="111" mass="12029">MDLGYIKVTYFVGRALPVNGKSARGKSARYRPARVDSHRPVLPSLKDPLPNGPRRVSPPPKVTRPTVSGSPLGSRSPRSLRTRHPRRVPPCSAAPQDAVRTPPDTGSGELF</sequence>
<evidence type="ECO:0000313" key="2">
    <source>
        <dbReference type="EMBL" id="GHG18936.1"/>
    </source>
</evidence>
<name>A0ABQ3KEX6_9PSEU</name>
<gene>
    <name evidence="2" type="ORF">GCM10017567_41860</name>
</gene>
<evidence type="ECO:0008006" key="4">
    <source>
        <dbReference type="Google" id="ProtNLM"/>
    </source>
</evidence>
<protein>
    <recommendedName>
        <fullName evidence="4">Transposase</fullName>
    </recommendedName>
</protein>
<feature type="compositionally biased region" description="Basic residues" evidence="1">
    <location>
        <begin position="23"/>
        <end position="32"/>
    </location>
</feature>
<evidence type="ECO:0000313" key="3">
    <source>
        <dbReference type="Proteomes" id="UP000649955"/>
    </source>
</evidence>
<evidence type="ECO:0000256" key="1">
    <source>
        <dbReference type="SAM" id="MobiDB-lite"/>
    </source>
</evidence>
<reference evidence="3" key="1">
    <citation type="journal article" date="2019" name="Int. J. Syst. Evol. Microbiol.">
        <title>The Global Catalogue of Microorganisms (GCM) 10K type strain sequencing project: providing services to taxonomists for standard genome sequencing and annotation.</title>
        <authorList>
            <consortium name="The Broad Institute Genomics Platform"/>
            <consortium name="The Broad Institute Genome Sequencing Center for Infectious Disease"/>
            <person name="Wu L."/>
            <person name="Ma J."/>
        </authorList>
    </citation>
    <scope>NUCLEOTIDE SEQUENCE [LARGE SCALE GENOMIC DNA]</scope>
    <source>
        <strain evidence="3">CGMCC 4.7680</strain>
    </source>
</reference>
<feature type="compositionally biased region" description="Basic residues" evidence="1">
    <location>
        <begin position="78"/>
        <end position="87"/>
    </location>
</feature>
<feature type="region of interest" description="Disordered" evidence="1">
    <location>
        <begin position="17"/>
        <end position="111"/>
    </location>
</feature>
<organism evidence="2 3">
    <name type="scientific">Amycolatopsis bullii</name>
    <dbReference type="NCBI Taxonomy" id="941987"/>
    <lineage>
        <taxon>Bacteria</taxon>
        <taxon>Bacillati</taxon>
        <taxon>Actinomycetota</taxon>
        <taxon>Actinomycetes</taxon>
        <taxon>Pseudonocardiales</taxon>
        <taxon>Pseudonocardiaceae</taxon>
        <taxon>Amycolatopsis</taxon>
    </lineage>
</organism>
<dbReference type="EMBL" id="BNAW01000017">
    <property type="protein sequence ID" value="GHG18936.1"/>
    <property type="molecule type" value="Genomic_DNA"/>
</dbReference>
<proteinExistence type="predicted"/>
<accession>A0ABQ3KEX6</accession>
<comment type="caution">
    <text evidence="2">The sequence shown here is derived from an EMBL/GenBank/DDBJ whole genome shotgun (WGS) entry which is preliminary data.</text>
</comment>
<feature type="compositionally biased region" description="Low complexity" evidence="1">
    <location>
        <begin position="68"/>
        <end position="77"/>
    </location>
</feature>